<dbReference type="EMBL" id="NRSZ01000775">
    <property type="protein sequence ID" value="PNY25341.1"/>
    <property type="molecule type" value="Genomic_DNA"/>
</dbReference>
<proteinExistence type="predicted"/>
<dbReference type="Proteomes" id="UP000236621">
    <property type="component" value="Unassembled WGS sequence"/>
</dbReference>
<evidence type="ECO:0000259" key="1">
    <source>
        <dbReference type="Pfam" id="PF00266"/>
    </source>
</evidence>
<dbReference type="OrthoDB" id="10264306at2759"/>
<dbReference type="InterPro" id="IPR015421">
    <property type="entry name" value="PyrdxlP-dep_Trfase_major"/>
</dbReference>
<dbReference type="STRING" id="45235.A0A2K3QCU9"/>
<name>A0A2K3QCU9_9HYPO</name>
<keyword evidence="3" id="KW-1185">Reference proteome</keyword>
<reference evidence="2 3" key="1">
    <citation type="submission" date="2017-08" db="EMBL/GenBank/DDBJ databases">
        <title>Harnessing the power of phylogenomics to disentangle the directionality and signatures of interkingdom host jumping in the parasitic fungal genus Tolypocladium.</title>
        <authorList>
            <person name="Quandt C.A."/>
            <person name="Patterson W."/>
            <person name="Spatafora J.W."/>
        </authorList>
    </citation>
    <scope>NUCLEOTIDE SEQUENCE [LARGE SCALE GENOMIC DNA]</scope>
    <source>
        <strain evidence="2 3">CBS 113982</strain>
    </source>
</reference>
<feature type="domain" description="Aminotransferase class V" evidence="1">
    <location>
        <begin position="54"/>
        <end position="455"/>
    </location>
</feature>
<dbReference type="PANTHER" id="PTHR14237">
    <property type="entry name" value="MOLYBDOPTERIN COFACTOR SULFURASE MOSC"/>
    <property type="match status" value="1"/>
</dbReference>
<evidence type="ECO:0000313" key="2">
    <source>
        <dbReference type="EMBL" id="PNY25341.1"/>
    </source>
</evidence>
<dbReference type="Gene3D" id="3.40.640.10">
    <property type="entry name" value="Type I PLP-dependent aspartate aminotransferase-like (Major domain)"/>
    <property type="match status" value="1"/>
</dbReference>
<comment type="caution">
    <text evidence="2">The sequence shown here is derived from an EMBL/GenBank/DDBJ whole genome shotgun (WGS) entry which is preliminary data.</text>
</comment>
<dbReference type="AlphaFoldDB" id="A0A2K3QCU9"/>
<organism evidence="2 3">
    <name type="scientific">Tolypocladium capitatum</name>
    <dbReference type="NCBI Taxonomy" id="45235"/>
    <lineage>
        <taxon>Eukaryota</taxon>
        <taxon>Fungi</taxon>
        <taxon>Dikarya</taxon>
        <taxon>Ascomycota</taxon>
        <taxon>Pezizomycotina</taxon>
        <taxon>Sordariomycetes</taxon>
        <taxon>Hypocreomycetidae</taxon>
        <taxon>Hypocreales</taxon>
        <taxon>Ophiocordycipitaceae</taxon>
        <taxon>Tolypocladium</taxon>
    </lineage>
</organism>
<dbReference type="Gene3D" id="3.90.1150.10">
    <property type="entry name" value="Aspartate Aminotransferase, domain 1"/>
    <property type="match status" value="1"/>
</dbReference>
<gene>
    <name evidence="2" type="ORF">TCAP_04719</name>
</gene>
<dbReference type="Pfam" id="PF00266">
    <property type="entry name" value="Aminotran_5"/>
    <property type="match status" value="1"/>
</dbReference>
<evidence type="ECO:0000313" key="3">
    <source>
        <dbReference type="Proteomes" id="UP000236621"/>
    </source>
</evidence>
<dbReference type="InterPro" id="IPR000192">
    <property type="entry name" value="Aminotrans_V_dom"/>
</dbReference>
<dbReference type="PANTHER" id="PTHR14237:SF19">
    <property type="entry name" value="MITOCHONDRIAL AMIDOXIME REDUCING COMPONENT 1"/>
    <property type="match status" value="1"/>
</dbReference>
<accession>A0A2K3QCU9</accession>
<dbReference type="SUPFAM" id="SSF53383">
    <property type="entry name" value="PLP-dependent transferases"/>
    <property type="match status" value="1"/>
</dbReference>
<protein>
    <submittedName>
        <fullName evidence="2">Molybdenum cofactor sulfurase</fullName>
    </submittedName>
</protein>
<dbReference type="InterPro" id="IPR015424">
    <property type="entry name" value="PyrdxlP-dep_Trfase"/>
</dbReference>
<dbReference type="InterPro" id="IPR015422">
    <property type="entry name" value="PyrdxlP-dep_Trfase_small"/>
</dbReference>
<sequence length="479" mass="52466">MGSISEAFPEYAATGKLDHLRSTQYSYLEKQDHAYLDYTGAGLAARAQYEEHLRRLTSSTFGNPHSANPTSQLSTELVERTRKRVLDYLNASPTEYTAIFTANATGAIRLVGEGYPFARHSRLVLTSDNHNSVNGLREFASRAGGRVVYVPMRSPDLRIDTATVEAALCRPKPRLFARPHRALFAFPAQSNFTGVRHPLSWVKMAQNQGYDVLLDAAAYLPTATLDLSAVKPEFVVVSWYKLFGFPTGVGCLIVRRDALARLSRPWFSGGAVKAVTVGVLWHMQADDEAAFEDGTVNFLSIPDVHFGLDWLCAIGMDLISTRVRCLTGWTIKRLQSLEHSDGSPMVRIYGPKGTDARGGTVSFSLFDAAGRMVDERLVAAESAAANISLRTGCFCNPGAGENAFGIRVDVAASQRLTRARETSLDEILRVLKLPTAGAIRVSFGIASNVDDIDRFVDFAERTYRDRTTTADGLPPRSGC</sequence>